<dbReference type="RefSeq" id="WP_075074430.1">
    <property type="nucleotide sequence ID" value="NZ_DF967972.1"/>
</dbReference>
<dbReference type="CDD" id="cd00082">
    <property type="entry name" value="HisKA"/>
    <property type="match status" value="1"/>
</dbReference>
<evidence type="ECO:0000313" key="18">
    <source>
        <dbReference type="EMBL" id="GAP15244.1"/>
    </source>
</evidence>
<dbReference type="GO" id="GO:0000155">
    <property type="term" value="F:phosphorelay sensor kinase activity"/>
    <property type="evidence" value="ECO:0007669"/>
    <property type="project" value="InterPro"/>
</dbReference>
<evidence type="ECO:0000256" key="13">
    <source>
        <dbReference type="ARBA" id="ARBA00023136"/>
    </source>
</evidence>
<evidence type="ECO:0000313" key="19">
    <source>
        <dbReference type="Proteomes" id="UP000055060"/>
    </source>
</evidence>
<evidence type="ECO:0000256" key="9">
    <source>
        <dbReference type="ARBA" id="ARBA00022777"/>
    </source>
</evidence>
<gene>
    <name evidence="18" type="ORF">LARV_03028</name>
</gene>
<dbReference type="Gene3D" id="3.30.565.10">
    <property type="entry name" value="Histidine kinase-like ATPase, C-terminal domain"/>
    <property type="match status" value="1"/>
</dbReference>
<keyword evidence="12" id="KW-0902">Two-component regulatory system</keyword>
<dbReference type="PRINTS" id="PR00344">
    <property type="entry name" value="BCTRLSENSOR"/>
</dbReference>
<dbReference type="Gene3D" id="6.10.340.10">
    <property type="match status" value="1"/>
</dbReference>
<comment type="subcellular location">
    <subcellularLocation>
        <location evidence="2">Cell membrane</location>
        <topology evidence="2">Multi-pass membrane protein</topology>
    </subcellularLocation>
</comment>
<dbReference type="CDD" id="cd00130">
    <property type="entry name" value="PAS"/>
    <property type="match status" value="1"/>
</dbReference>
<dbReference type="SMART" id="SM00388">
    <property type="entry name" value="HisKA"/>
    <property type="match status" value="1"/>
</dbReference>
<keyword evidence="13 14" id="KW-0472">Membrane</keyword>
<dbReference type="InterPro" id="IPR003594">
    <property type="entry name" value="HATPase_dom"/>
</dbReference>
<evidence type="ECO:0000256" key="5">
    <source>
        <dbReference type="ARBA" id="ARBA00022553"/>
    </source>
</evidence>
<dbReference type="GO" id="GO:0005524">
    <property type="term" value="F:ATP binding"/>
    <property type="evidence" value="ECO:0007669"/>
    <property type="project" value="UniProtKB-KW"/>
</dbReference>
<dbReference type="InterPro" id="IPR013767">
    <property type="entry name" value="PAS_fold"/>
</dbReference>
<dbReference type="InterPro" id="IPR029151">
    <property type="entry name" value="Sensor-like_sf"/>
</dbReference>
<dbReference type="CDD" id="cd06225">
    <property type="entry name" value="HAMP"/>
    <property type="match status" value="1"/>
</dbReference>
<comment type="catalytic activity">
    <reaction evidence="1">
        <text>ATP + protein L-histidine = ADP + protein N-phospho-L-histidine.</text>
        <dbReference type="EC" id="2.7.13.3"/>
    </reaction>
</comment>
<evidence type="ECO:0000256" key="7">
    <source>
        <dbReference type="ARBA" id="ARBA00022692"/>
    </source>
</evidence>
<dbReference type="Gene3D" id="1.10.287.130">
    <property type="match status" value="1"/>
</dbReference>
<keyword evidence="4" id="KW-1003">Cell membrane</keyword>
<feature type="domain" description="Histidine kinase" evidence="15">
    <location>
        <begin position="367"/>
        <end position="583"/>
    </location>
</feature>
<dbReference type="Pfam" id="PF00672">
    <property type="entry name" value="HAMP"/>
    <property type="match status" value="1"/>
</dbReference>
<keyword evidence="11 14" id="KW-1133">Transmembrane helix</keyword>
<feature type="domain" description="PAS" evidence="16">
    <location>
        <begin position="248"/>
        <end position="299"/>
    </location>
</feature>
<feature type="transmembrane region" description="Helical" evidence="14">
    <location>
        <begin position="6"/>
        <end position="28"/>
    </location>
</feature>
<keyword evidence="8" id="KW-0547">Nucleotide-binding</keyword>
<keyword evidence="5" id="KW-0597">Phosphoprotein</keyword>
<dbReference type="InterPro" id="IPR005467">
    <property type="entry name" value="His_kinase_dom"/>
</dbReference>
<dbReference type="AlphaFoldDB" id="A0A0S7BBP9"/>
<keyword evidence="10" id="KW-0067">ATP-binding</keyword>
<dbReference type="PROSITE" id="PS50112">
    <property type="entry name" value="PAS"/>
    <property type="match status" value="1"/>
</dbReference>
<dbReference type="EMBL" id="DF967972">
    <property type="protein sequence ID" value="GAP15244.1"/>
    <property type="molecule type" value="Genomic_DNA"/>
</dbReference>
<dbReference type="GO" id="GO:0030295">
    <property type="term" value="F:protein kinase activator activity"/>
    <property type="evidence" value="ECO:0007669"/>
    <property type="project" value="TreeGrafter"/>
</dbReference>
<dbReference type="Pfam" id="PF00512">
    <property type="entry name" value="HisKA"/>
    <property type="match status" value="1"/>
</dbReference>
<dbReference type="PANTHER" id="PTHR42878">
    <property type="entry name" value="TWO-COMPONENT HISTIDINE KINASE"/>
    <property type="match status" value="1"/>
</dbReference>
<evidence type="ECO:0000259" key="15">
    <source>
        <dbReference type="PROSITE" id="PS50109"/>
    </source>
</evidence>
<dbReference type="STRING" id="360412.LARV_03028"/>
<dbReference type="OrthoDB" id="9813151at2"/>
<dbReference type="Pfam" id="PF02518">
    <property type="entry name" value="HATPase_c"/>
    <property type="match status" value="1"/>
</dbReference>
<dbReference type="Pfam" id="PF00989">
    <property type="entry name" value="PAS"/>
    <property type="match status" value="1"/>
</dbReference>
<keyword evidence="19" id="KW-1185">Reference proteome</keyword>
<dbReference type="FunFam" id="3.30.565.10:FF:000006">
    <property type="entry name" value="Sensor histidine kinase WalK"/>
    <property type="match status" value="1"/>
</dbReference>
<evidence type="ECO:0000256" key="14">
    <source>
        <dbReference type="SAM" id="Phobius"/>
    </source>
</evidence>
<dbReference type="GO" id="GO:0006355">
    <property type="term" value="P:regulation of DNA-templated transcription"/>
    <property type="evidence" value="ECO:0007669"/>
    <property type="project" value="InterPro"/>
</dbReference>
<dbReference type="SUPFAM" id="SSF55785">
    <property type="entry name" value="PYP-like sensor domain (PAS domain)"/>
    <property type="match status" value="1"/>
</dbReference>
<dbReference type="SUPFAM" id="SSF55874">
    <property type="entry name" value="ATPase domain of HSP90 chaperone/DNA topoisomerase II/histidine kinase"/>
    <property type="match status" value="1"/>
</dbReference>
<keyword evidence="7 14" id="KW-0812">Transmembrane</keyword>
<evidence type="ECO:0000256" key="2">
    <source>
        <dbReference type="ARBA" id="ARBA00004651"/>
    </source>
</evidence>
<dbReference type="PROSITE" id="PS50109">
    <property type="entry name" value="HIS_KIN"/>
    <property type="match status" value="1"/>
</dbReference>
<evidence type="ECO:0000256" key="11">
    <source>
        <dbReference type="ARBA" id="ARBA00022989"/>
    </source>
</evidence>
<organism evidence="18">
    <name type="scientific">Longilinea arvoryzae</name>
    <dbReference type="NCBI Taxonomy" id="360412"/>
    <lineage>
        <taxon>Bacteria</taxon>
        <taxon>Bacillati</taxon>
        <taxon>Chloroflexota</taxon>
        <taxon>Anaerolineae</taxon>
        <taxon>Anaerolineales</taxon>
        <taxon>Anaerolineaceae</taxon>
        <taxon>Longilinea</taxon>
    </lineage>
</organism>
<evidence type="ECO:0000256" key="12">
    <source>
        <dbReference type="ARBA" id="ARBA00023012"/>
    </source>
</evidence>
<feature type="transmembrane region" description="Helical" evidence="14">
    <location>
        <begin position="170"/>
        <end position="191"/>
    </location>
</feature>
<dbReference type="SMART" id="SM00387">
    <property type="entry name" value="HATPase_c"/>
    <property type="match status" value="1"/>
</dbReference>
<evidence type="ECO:0000256" key="6">
    <source>
        <dbReference type="ARBA" id="ARBA00022679"/>
    </source>
</evidence>
<dbReference type="SMART" id="SM00304">
    <property type="entry name" value="HAMP"/>
    <property type="match status" value="1"/>
</dbReference>
<dbReference type="Gene3D" id="3.30.450.20">
    <property type="entry name" value="PAS domain"/>
    <property type="match status" value="2"/>
</dbReference>
<feature type="domain" description="HAMP" evidence="17">
    <location>
        <begin position="191"/>
        <end position="243"/>
    </location>
</feature>
<dbReference type="CDD" id="cd00075">
    <property type="entry name" value="HATPase"/>
    <property type="match status" value="1"/>
</dbReference>
<dbReference type="InterPro" id="IPR000014">
    <property type="entry name" value="PAS"/>
</dbReference>
<dbReference type="FunFam" id="1.10.287.130:FF:000008">
    <property type="entry name" value="Two-component sensor histidine kinase"/>
    <property type="match status" value="1"/>
</dbReference>
<evidence type="ECO:0000256" key="8">
    <source>
        <dbReference type="ARBA" id="ARBA00022741"/>
    </source>
</evidence>
<dbReference type="SUPFAM" id="SSF158472">
    <property type="entry name" value="HAMP domain-like"/>
    <property type="match status" value="1"/>
</dbReference>
<sequence>MRDSIVYRIAVPYLILVTVILIALGAFLNNYMDKTYVDQLTVNQFASTRLFANQIAPVLDQGEPYPTLSDLTTQTSFLLNTRITVILPDGKVIADSERDPSTLENHLDRPEVKGAIGGQETSEVRYSDTLRTRLLYTATPIRLDGKVIGVARMAISLASIEAHTRQFRGIIFATAGVTALLVVLLAFGITYQTVQPLRSLTTAVARLESGKYVESIPGRRLDEIGRLSNAFNRMAAQISTQIKELSAERSKLSAVLATMSDGILIVNADGLVELINPAAERIFSISASESLGKTLAEVIRHHVIVDLWKKTQSTGEQQITSLETPDRLILQAIATPLETDDGRTLILLQDYTRMRRLETVRRDFISNVSHELRTPLASLKALTETVQETALDDPPAARRFLERMSVEIDNLTQLVQELLDLSRIESGRVQLERTLIAPKELIQPAVDRMRIQAERSGLTLTMDCPEDLPRVNVDASRMEQVLVNLIHNAIKFTPPGGSIQIRGWLQENDIILAISDTGVGIAEEDLKRIFERFYKADRARSGGGTGLGLSIARHLVESHGGRIWAESEIGKGSTFFISIPPAQ</sequence>
<proteinExistence type="predicted"/>
<dbReference type="PANTHER" id="PTHR42878:SF7">
    <property type="entry name" value="SENSOR HISTIDINE KINASE GLRK"/>
    <property type="match status" value="1"/>
</dbReference>
<dbReference type="InterPro" id="IPR035965">
    <property type="entry name" value="PAS-like_dom_sf"/>
</dbReference>
<dbReference type="InterPro" id="IPR050351">
    <property type="entry name" value="BphY/WalK/GraS-like"/>
</dbReference>
<protein>
    <recommendedName>
        <fullName evidence="3">histidine kinase</fullName>
        <ecNumber evidence="3">2.7.13.3</ecNumber>
    </recommendedName>
</protein>
<keyword evidence="9 18" id="KW-0418">Kinase</keyword>
<reference evidence="18" key="1">
    <citation type="submission" date="2015-07" db="EMBL/GenBank/DDBJ databases">
        <title>Draft Genome Sequences of Anaerolinea thermolimosa IMO-1, Bellilinea caldifistulae GOMI-1, Leptolinea tardivitalis YMTK-2, Levilinea saccharolytica KIBI-1,Longilinea arvoryzae KOME-1, Previously Described as Members of the Anaerolineaceae (Chloroflexi).</title>
        <authorList>
            <person name="Sekiguchi Y."/>
            <person name="Ohashi A."/>
            <person name="Matsuura N."/>
            <person name="Tourlousse M.D."/>
        </authorList>
    </citation>
    <scope>NUCLEOTIDE SEQUENCE [LARGE SCALE GENOMIC DNA]</scope>
    <source>
        <strain evidence="18">KOME-1</strain>
    </source>
</reference>
<evidence type="ECO:0000259" key="17">
    <source>
        <dbReference type="PROSITE" id="PS50885"/>
    </source>
</evidence>
<evidence type="ECO:0000259" key="16">
    <source>
        <dbReference type="PROSITE" id="PS50112"/>
    </source>
</evidence>
<dbReference type="EC" id="2.7.13.3" evidence="3"/>
<dbReference type="GO" id="GO:0000156">
    <property type="term" value="F:phosphorelay response regulator activity"/>
    <property type="evidence" value="ECO:0007669"/>
    <property type="project" value="TreeGrafter"/>
</dbReference>
<name>A0A0S7BBP9_9CHLR</name>
<evidence type="ECO:0000256" key="1">
    <source>
        <dbReference type="ARBA" id="ARBA00000085"/>
    </source>
</evidence>
<dbReference type="InterPro" id="IPR004358">
    <property type="entry name" value="Sig_transdc_His_kin-like_C"/>
</dbReference>
<keyword evidence="6" id="KW-0808">Transferase</keyword>
<accession>A0A0S7BBP9</accession>
<dbReference type="SMART" id="SM00091">
    <property type="entry name" value="PAS"/>
    <property type="match status" value="1"/>
</dbReference>
<evidence type="ECO:0000256" key="3">
    <source>
        <dbReference type="ARBA" id="ARBA00012438"/>
    </source>
</evidence>
<evidence type="ECO:0000256" key="10">
    <source>
        <dbReference type="ARBA" id="ARBA00022840"/>
    </source>
</evidence>
<dbReference type="PROSITE" id="PS50885">
    <property type="entry name" value="HAMP"/>
    <property type="match status" value="1"/>
</dbReference>
<dbReference type="GO" id="GO:0005886">
    <property type="term" value="C:plasma membrane"/>
    <property type="evidence" value="ECO:0007669"/>
    <property type="project" value="UniProtKB-SubCell"/>
</dbReference>
<dbReference type="InterPro" id="IPR036890">
    <property type="entry name" value="HATPase_C_sf"/>
</dbReference>
<dbReference type="Proteomes" id="UP000055060">
    <property type="component" value="Unassembled WGS sequence"/>
</dbReference>
<evidence type="ECO:0000256" key="4">
    <source>
        <dbReference type="ARBA" id="ARBA00022475"/>
    </source>
</evidence>
<dbReference type="GO" id="GO:0007234">
    <property type="term" value="P:osmosensory signaling via phosphorelay pathway"/>
    <property type="evidence" value="ECO:0007669"/>
    <property type="project" value="TreeGrafter"/>
</dbReference>
<dbReference type="InterPro" id="IPR003660">
    <property type="entry name" value="HAMP_dom"/>
</dbReference>
<dbReference type="SUPFAM" id="SSF47384">
    <property type="entry name" value="Homodimeric domain of signal transducing histidine kinase"/>
    <property type="match status" value="1"/>
</dbReference>
<dbReference type="SUPFAM" id="SSF103190">
    <property type="entry name" value="Sensory domain-like"/>
    <property type="match status" value="1"/>
</dbReference>
<dbReference type="InterPro" id="IPR036097">
    <property type="entry name" value="HisK_dim/P_sf"/>
</dbReference>
<dbReference type="InterPro" id="IPR003661">
    <property type="entry name" value="HisK_dim/P_dom"/>
</dbReference>